<proteinExistence type="predicted"/>
<protein>
    <submittedName>
        <fullName evidence="2">Uncharacterized protein LOC103510615</fullName>
    </submittedName>
</protein>
<dbReference type="PaxDb" id="121845-A0A3Q0IVM7"/>
<evidence type="ECO:0000313" key="2">
    <source>
        <dbReference type="RefSeq" id="XP_026680309.1"/>
    </source>
</evidence>
<dbReference type="AlphaFoldDB" id="A0A3Q0IVM7"/>
<evidence type="ECO:0000313" key="1">
    <source>
        <dbReference type="Proteomes" id="UP000079169"/>
    </source>
</evidence>
<gene>
    <name evidence="2" type="primary">LOC103510615</name>
</gene>
<dbReference type="Proteomes" id="UP000079169">
    <property type="component" value="Unplaced"/>
</dbReference>
<organism evidence="1 2">
    <name type="scientific">Diaphorina citri</name>
    <name type="common">Asian citrus psyllid</name>
    <dbReference type="NCBI Taxonomy" id="121845"/>
    <lineage>
        <taxon>Eukaryota</taxon>
        <taxon>Metazoa</taxon>
        <taxon>Ecdysozoa</taxon>
        <taxon>Arthropoda</taxon>
        <taxon>Hexapoda</taxon>
        <taxon>Insecta</taxon>
        <taxon>Pterygota</taxon>
        <taxon>Neoptera</taxon>
        <taxon>Paraneoptera</taxon>
        <taxon>Hemiptera</taxon>
        <taxon>Sternorrhyncha</taxon>
        <taxon>Psylloidea</taxon>
        <taxon>Psyllidae</taxon>
        <taxon>Diaphorininae</taxon>
        <taxon>Diaphorina</taxon>
    </lineage>
</organism>
<keyword evidence="1" id="KW-1185">Reference proteome</keyword>
<dbReference type="RefSeq" id="XP_026680309.1">
    <property type="nucleotide sequence ID" value="XM_026824508.1"/>
</dbReference>
<reference evidence="2" key="1">
    <citation type="submission" date="2025-08" db="UniProtKB">
        <authorList>
            <consortium name="RefSeq"/>
        </authorList>
    </citation>
    <scope>IDENTIFICATION</scope>
</reference>
<dbReference type="KEGG" id="dci:103510615"/>
<accession>A0A3Q0IVM7</accession>
<name>A0A3Q0IVM7_DIACI</name>
<dbReference type="GeneID" id="103510615"/>
<sequence length="282" mass="33077">MTLEEFLQDEDILKSEEMKLSKSNDPKIIHAFCLGTNHRSMKKIKSFNDKTNLIKENLIKKLTRNELLSEKNRRNDQEQENNNTNRITLYEFLKEEEQKQTTAIENGLKNLKLRTHQEDSDMFYEINNNAPEIKINDNFIQVETQTQPCIKYSQYENNRQVCACDTQFVLTSNVYNQNCNQLLSNIDYNKIEFIDRSYDYHRTVHQNDVLNSYPFQQRSCNKLFNSVNSQGRKCKSKSKIISSPVRGVMEDGVYGPLWPSVLLTYDKVVSPHKVVHPNESYA</sequence>